<sequence length="94" mass="10747">MKSTGIVRKVDELGRIVIPKELRKTLNIQIKDPIEIFVEDEKIILRKYESRQACLVTGEILDDNVALADGKIVLSKKALIDLVEEVNERFELKV</sequence>
<dbReference type="InterPro" id="IPR007159">
    <property type="entry name" value="SpoVT-AbrB_dom"/>
</dbReference>
<gene>
    <name evidence="3" type="ORF">F7732_14195</name>
</gene>
<dbReference type="OrthoDB" id="9782993at2"/>
<dbReference type="RefSeq" id="WP_151574686.1">
    <property type="nucleotide sequence ID" value="NZ_WBOT01000004.1"/>
</dbReference>
<evidence type="ECO:0000256" key="1">
    <source>
        <dbReference type="PROSITE-ProRule" id="PRU01076"/>
    </source>
</evidence>
<keyword evidence="1 3" id="KW-0238">DNA-binding</keyword>
<dbReference type="EMBL" id="WBOT01000004">
    <property type="protein sequence ID" value="KAB2331818.1"/>
    <property type="molecule type" value="Genomic_DNA"/>
</dbReference>
<dbReference type="NCBIfam" id="TIGR01439">
    <property type="entry name" value="lp_hng_hel_AbrB"/>
    <property type="match status" value="1"/>
</dbReference>
<accession>A0A7V7RKM2</accession>
<dbReference type="Pfam" id="PF18277">
    <property type="entry name" value="AbrB_C"/>
    <property type="match status" value="1"/>
</dbReference>
<evidence type="ECO:0000313" key="3">
    <source>
        <dbReference type="EMBL" id="KAB2331818.1"/>
    </source>
</evidence>
<dbReference type="Pfam" id="PF04014">
    <property type="entry name" value="MazE_antitoxin"/>
    <property type="match status" value="1"/>
</dbReference>
<comment type="caution">
    <text evidence="3">The sequence shown here is derived from an EMBL/GenBank/DDBJ whole genome shotgun (WGS) entry which is preliminary data.</text>
</comment>
<dbReference type="AlphaFoldDB" id="A0A7V7RKM2"/>
<dbReference type="PANTHER" id="PTHR36432:SF4">
    <property type="entry name" value="TRANSITION STATE REGULATOR ABH-RELATED"/>
    <property type="match status" value="1"/>
</dbReference>
<evidence type="ECO:0000259" key="2">
    <source>
        <dbReference type="PROSITE" id="PS51740"/>
    </source>
</evidence>
<dbReference type="SMART" id="SM00966">
    <property type="entry name" value="SpoVT_AbrB"/>
    <property type="match status" value="1"/>
</dbReference>
<dbReference type="InterPro" id="IPR040678">
    <property type="entry name" value="AbrB_C"/>
</dbReference>
<dbReference type="Proteomes" id="UP000441354">
    <property type="component" value="Unassembled WGS sequence"/>
</dbReference>
<dbReference type="InterPro" id="IPR037914">
    <property type="entry name" value="SpoVT-AbrB_sf"/>
</dbReference>
<dbReference type="SUPFAM" id="SSF89447">
    <property type="entry name" value="AbrB/MazE/MraZ-like"/>
    <property type="match status" value="1"/>
</dbReference>
<keyword evidence="4" id="KW-1185">Reference proteome</keyword>
<name>A0A7V7RKM2_9BACI</name>
<organism evidence="3 4">
    <name type="scientific">Bacillus mesophilum</name>
    <dbReference type="NCBI Taxonomy" id="1071718"/>
    <lineage>
        <taxon>Bacteria</taxon>
        <taxon>Bacillati</taxon>
        <taxon>Bacillota</taxon>
        <taxon>Bacilli</taxon>
        <taxon>Bacillales</taxon>
        <taxon>Bacillaceae</taxon>
        <taxon>Bacillus</taxon>
    </lineage>
</organism>
<protein>
    <submittedName>
        <fullName evidence="3">AbrB/MazE/SpoVT family DNA-binding domain-containing protein</fullName>
    </submittedName>
</protein>
<proteinExistence type="predicted"/>
<dbReference type="GO" id="GO:0003677">
    <property type="term" value="F:DNA binding"/>
    <property type="evidence" value="ECO:0007669"/>
    <property type="project" value="UniProtKB-UniRule"/>
</dbReference>
<dbReference type="PANTHER" id="PTHR36432">
    <property type="match status" value="1"/>
</dbReference>
<feature type="domain" description="SpoVT-AbrB" evidence="2">
    <location>
        <begin position="5"/>
        <end position="50"/>
    </location>
</feature>
<dbReference type="InterPro" id="IPR052731">
    <property type="entry name" value="B_subtilis_Trans_State_Reg"/>
</dbReference>
<dbReference type="Gene3D" id="2.10.260.10">
    <property type="match status" value="1"/>
</dbReference>
<reference evidence="3 4" key="1">
    <citation type="journal article" date="2014" name="Arch. Microbiol.">
        <title>Bacillus mesophilum sp. nov., strain IITR-54T, a novel 4-chlorobiphenyl dechlorinating bacterium.</title>
        <authorList>
            <person name="Manickam N."/>
            <person name="Singh N.K."/>
            <person name="Bajaj A."/>
            <person name="Kumar R.M."/>
            <person name="Kaur G."/>
            <person name="Kaur N."/>
            <person name="Bala M."/>
            <person name="Kumar A."/>
            <person name="Mayilraj S."/>
        </authorList>
    </citation>
    <scope>NUCLEOTIDE SEQUENCE [LARGE SCALE GENOMIC DNA]</scope>
    <source>
        <strain evidence="3 4">IITR-54</strain>
    </source>
</reference>
<evidence type="ECO:0000313" key="4">
    <source>
        <dbReference type="Proteomes" id="UP000441354"/>
    </source>
</evidence>
<dbReference type="PROSITE" id="PS51740">
    <property type="entry name" value="SPOVT_ABRB"/>
    <property type="match status" value="1"/>
</dbReference>